<dbReference type="InterPro" id="IPR010945">
    <property type="entry name" value="Malate_DH_type2"/>
</dbReference>
<dbReference type="GO" id="GO:0016616">
    <property type="term" value="F:oxidoreductase activity, acting on the CH-OH group of donors, NAD or NADP as acceptor"/>
    <property type="evidence" value="ECO:0007669"/>
    <property type="project" value="InterPro"/>
</dbReference>
<dbReference type="Gene3D" id="3.90.110.10">
    <property type="entry name" value="Lactate dehydrogenase/glycoside hydrolase, family 4, C-terminal"/>
    <property type="match status" value="1"/>
</dbReference>
<dbReference type="GO" id="GO:0006108">
    <property type="term" value="P:malate metabolic process"/>
    <property type="evidence" value="ECO:0007669"/>
    <property type="project" value="InterPro"/>
</dbReference>
<dbReference type="SUPFAM" id="SSF56327">
    <property type="entry name" value="LDH C-terminal domain-like"/>
    <property type="match status" value="1"/>
</dbReference>
<accession>A0A6G0TTV4</accession>
<dbReference type="Gene3D" id="3.40.50.720">
    <property type="entry name" value="NAD(P)-binding Rossmann-like Domain"/>
    <property type="match status" value="1"/>
</dbReference>
<evidence type="ECO:0000313" key="2">
    <source>
        <dbReference type="EMBL" id="KAE9538665.1"/>
    </source>
</evidence>
<keyword evidence="1" id="KW-0560">Oxidoreductase</keyword>
<proteinExistence type="predicted"/>
<keyword evidence="3" id="KW-1185">Reference proteome</keyword>
<reference evidence="2 3" key="1">
    <citation type="submission" date="2019-08" db="EMBL/GenBank/DDBJ databases">
        <title>The genome of the soybean aphid Biotype 1, its phylome, world population structure and adaptation to the North American continent.</title>
        <authorList>
            <person name="Giordano R."/>
            <person name="Donthu R.K."/>
            <person name="Hernandez A.G."/>
            <person name="Wright C.L."/>
            <person name="Zimin A.V."/>
        </authorList>
    </citation>
    <scope>NUCLEOTIDE SEQUENCE [LARGE SCALE GENOMIC DNA]</scope>
    <source>
        <tissue evidence="2">Whole aphids</tissue>
    </source>
</reference>
<name>A0A6G0TTV4_APHGL</name>
<dbReference type="OrthoDB" id="1510206at2759"/>
<dbReference type="GO" id="GO:0016615">
    <property type="term" value="F:malate dehydrogenase activity"/>
    <property type="evidence" value="ECO:0007669"/>
    <property type="project" value="InterPro"/>
</dbReference>
<protein>
    <recommendedName>
        <fullName evidence="4">Lactate/malate dehydrogenase C-terminal domain-containing protein</fullName>
    </recommendedName>
</protein>
<evidence type="ECO:0000313" key="3">
    <source>
        <dbReference type="Proteomes" id="UP000475862"/>
    </source>
</evidence>
<organism evidence="2 3">
    <name type="scientific">Aphis glycines</name>
    <name type="common">Soybean aphid</name>
    <dbReference type="NCBI Taxonomy" id="307491"/>
    <lineage>
        <taxon>Eukaryota</taxon>
        <taxon>Metazoa</taxon>
        <taxon>Ecdysozoa</taxon>
        <taxon>Arthropoda</taxon>
        <taxon>Hexapoda</taxon>
        <taxon>Insecta</taxon>
        <taxon>Pterygota</taxon>
        <taxon>Neoptera</taxon>
        <taxon>Paraneoptera</taxon>
        <taxon>Hemiptera</taxon>
        <taxon>Sternorrhyncha</taxon>
        <taxon>Aphidomorpha</taxon>
        <taxon>Aphidoidea</taxon>
        <taxon>Aphididae</taxon>
        <taxon>Aphidini</taxon>
        <taxon>Aphis</taxon>
        <taxon>Aphis</taxon>
    </lineage>
</organism>
<dbReference type="AlphaFoldDB" id="A0A6G0TTV4"/>
<sequence>MFTYFIAGVPKCQDFGHAKLVAEKLRLSLPSFSYKIIVKTEEEYQDWMNKFCLEQKWKINKNPLVWKRVPNSNGSCHLIGGINEFFDHLIEYYNVDTRLNKRIKKQIALDNEERMRFMLTEQKPVHRALARRVCITGAAYPSTCYLVSELLQLKQLQTEGGGGINISLHHKDSNNYGDLIRIKNEICDAEFNVRGCSVVTVVNSIEEGLLNCDLFIVIGSMKRQSLLSFYFDLRREENEDQYIWTNRNFTAMKSLASILNRHCPERCKVLLMGMDLLCFNLSVLAENAEKVYLYNFVGVTGHHGMVTLPTISQATSIPISDLHCPPVWGFDGSAAAQYVDFKHVIYHCGRSATDLDKPDNYDCEDAATVVHNYSADRNKHKYLQSVLLQSESLLMGDNGEHNVVNTSIESSANVVCHLCSLPEIRVAVRMISEWFKNDSRTTISAAVFSDGTFGLPFGMFISQPVCMENGEWKPNFDFPSPDETIINSILSKVTEIAFDYNLGKRFNITYPRREMGIELYDE</sequence>
<gene>
    <name evidence="2" type="ORF">AGLY_005764</name>
</gene>
<dbReference type="Proteomes" id="UP000475862">
    <property type="component" value="Unassembled WGS sequence"/>
</dbReference>
<evidence type="ECO:0008006" key="4">
    <source>
        <dbReference type="Google" id="ProtNLM"/>
    </source>
</evidence>
<evidence type="ECO:0000256" key="1">
    <source>
        <dbReference type="ARBA" id="ARBA00023002"/>
    </source>
</evidence>
<dbReference type="PANTHER" id="PTHR23382">
    <property type="entry name" value="MALATE DEHYDROGENASE"/>
    <property type="match status" value="1"/>
</dbReference>
<dbReference type="InterPro" id="IPR015955">
    <property type="entry name" value="Lactate_DH/Glyco_Ohase_4_C"/>
</dbReference>
<comment type="caution">
    <text evidence="2">The sequence shown here is derived from an EMBL/GenBank/DDBJ whole genome shotgun (WGS) entry which is preliminary data.</text>
</comment>
<dbReference type="EMBL" id="VYZN01000016">
    <property type="protein sequence ID" value="KAE9538665.1"/>
    <property type="molecule type" value="Genomic_DNA"/>
</dbReference>